<name>A0A542EJ51_9MICO</name>
<comment type="caution">
    <text evidence="2">The sequence shown here is derived from an EMBL/GenBank/DDBJ whole genome shotgun (WGS) entry which is preliminary data.</text>
</comment>
<proteinExistence type="predicted"/>
<dbReference type="GO" id="GO:0016491">
    <property type="term" value="F:oxidoreductase activity"/>
    <property type="evidence" value="ECO:0007669"/>
    <property type="project" value="InterPro"/>
</dbReference>
<dbReference type="EMBL" id="VFMO01000001">
    <property type="protein sequence ID" value="TQJ15361.1"/>
    <property type="molecule type" value="Genomic_DNA"/>
</dbReference>
<protein>
    <submittedName>
        <fullName evidence="2">Uncharacterized protein (DUF2236 family)</fullName>
    </submittedName>
</protein>
<gene>
    <name evidence="2" type="ORF">FB459_2907</name>
</gene>
<evidence type="ECO:0000313" key="3">
    <source>
        <dbReference type="Proteomes" id="UP000320806"/>
    </source>
</evidence>
<keyword evidence="3" id="KW-1185">Reference proteome</keyword>
<dbReference type="Proteomes" id="UP000320806">
    <property type="component" value="Unassembled WGS sequence"/>
</dbReference>
<accession>A0A542EJ51</accession>
<dbReference type="Pfam" id="PF09995">
    <property type="entry name" value="MPAB_Lcp_cat"/>
    <property type="match status" value="1"/>
</dbReference>
<evidence type="ECO:0000259" key="1">
    <source>
        <dbReference type="Pfam" id="PF09995"/>
    </source>
</evidence>
<dbReference type="AlphaFoldDB" id="A0A542EJ51"/>
<feature type="domain" description="ER-bound oxygenase mpaB/mpaB'/Rubber oxygenase catalytic" evidence="1">
    <location>
        <begin position="55"/>
        <end position="270"/>
    </location>
</feature>
<sequence length="306" mass="33139">MGSPWQTVIRVHDEVRHKAALDLRSRTGGADATARARTIWGAPGPRWFTPDDPIWQVHANASMFLGGLRALLLQALHPVAMAGVAQNSTYREDPWGRLQQISTFISMTTYGPVPDAERLMARVTKVHSMITGVAPNGRHYTASDPDLLLWVHCAEIDSFLDAYRRFGHAGPLDADRYVAQTARAAEGIGVPAAPRSEAELTDVLASYRPLLEAGPDALDVLTYLRRPAGLDRTGLLGYTALFNGALASLPPYARALFGIDWGSARSATALRVGDAGVSAVRWMLNDPLVADDRLTHEQLSPAGTAR</sequence>
<dbReference type="InterPro" id="IPR018713">
    <property type="entry name" value="MPAB/Lcp_cat_dom"/>
</dbReference>
<reference evidence="2 3" key="1">
    <citation type="submission" date="2019-06" db="EMBL/GenBank/DDBJ databases">
        <title>Sequencing the genomes of 1000 actinobacteria strains.</title>
        <authorList>
            <person name="Klenk H.-P."/>
        </authorList>
    </citation>
    <scope>NUCLEOTIDE SEQUENCE [LARGE SCALE GENOMIC DNA]</scope>
    <source>
        <strain evidence="2 3">DSM 19828</strain>
    </source>
</reference>
<organism evidence="2 3">
    <name type="scientific">Yimella lutea</name>
    <dbReference type="NCBI Taxonomy" id="587872"/>
    <lineage>
        <taxon>Bacteria</taxon>
        <taxon>Bacillati</taxon>
        <taxon>Actinomycetota</taxon>
        <taxon>Actinomycetes</taxon>
        <taxon>Micrococcales</taxon>
        <taxon>Dermacoccaceae</taxon>
        <taxon>Yimella</taxon>
    </lineage>
</organism>
<dbReference type="PANTHER" id="PTHR36151:SF3">
    <property type="entry name" value="ER-BOUND OXYGENASE MPAB_MPAB'_RUBBER OXYGENASE CATALYTIC DOMAIN-CONTAINING PROTEIN"/>
    <property type="match status" value="1"/>
</dbReference>
<dbReference type="PANTHER" id="PTHR36151">
    <property type="entry name" value="BLR2777 PROTEIN"/>
    <property type="match status" value="1"/>
</dbReference>
<dbReference type="RefSeq" id="WP_170221942.1">
    <property type="nucleotide sequence ID" value="NZ_BAABCI010000021.1"/>
</dbReference>
<evidence type="ECO:0000313" key="2">
    <source>
        <dbReference type="EMBL" id="TQJ15361.1"/>
    </source>
</evidence>